<evidence type="ECO:0000313" key="2">
    <source>
        <dbReference type="EMBL" id="EDT39691.1"/>
    </source>
</evidence>
<keyword evidence="1" id="KW-1133">Transmembrane helix</keyword>
<keyword evidence="1" id="KW-0812">Transmembrane</keyword>
<dbReference type="EMBL" id="ABLK01000172">
    <property type="protein sequence ID" value="EDT39691.1"/>
    <property type="molecule type" value="Genomic_DNA"/>
</dbReference>
<organism evidence="2 3">
    <name type="scientific">Burkholderia ambifaria MEX-5</name>
    <dbReference type="NCBI Taxonomy" id="396597"/>
    <lineage>
        <taxon>Bacteria</taxon>
        <taxon>Pseudomonadati</taxon>
        <taxon>Pseudomonadota</taxon>
        <taxon>Betaproteobacteria</taxon>
        <taxon>Burkholderiales</taxon>
        <taxon>Burkholderiaceae</taxon>
        <taxon>Burkholderia</taxon>
        <taxon>Burkholderia cepacia complex</taxon>
    </lineage>
</organism>
<dbReference type="Proteomes" id="UP000004814">
    <property type="component" value="Unassembled WGS sequence"/>
</dbReference>
<comment type="caution">
    <text evidence="2">The sequence shown here is derived from an EMBL/GenBank/DDBJ whole genome shotgun (WGS) entry which is preliminary data.</text>
</comment>
<reference evidence="2 3" key="1">
    <citation type="submission" date="2008-03" db="EMBL/GenBank/DDBJ databases">
        <title>Sequencing of the draft genome and assembly of Burkholderia ambifaria MEX-5.</title>
        <authorList>
            <consortium name="US DOE Joint Genome Institute (JGI-PGF)"/>
            <person name="Copeland A."/>
            <person name="Lucas S."/>
            <person name="Lapidus A."/>
            <person name="Glavina del Rio T."/>
            <person name="Dalin E."/>
            <person name="Tice H."/>
            <person name="Bruce D."/>
            <person name="Goodwin L."/>
            <person name="Pitluck S."/>
            <person name="Larimer F."/>
            <person name="Land M.L."/>
            <person name="Hauser L."/>
            <person name="Tiedje J."/>
            <person name="Richardson P."/>
        </authorList>
    </citation>
    <scope>NUCLEOTIDE SEQUENCE [LARGE SCALE GENOMIC DNA]</scope>
    <source>
        <strain evidence="2 3">MEX-5</strain>
    </source>
</reference>
<sequence length="50" mass="5556">MSKVATYPVMLSAFVMAISGLLMANIFIPIYEFPYIASTESNVSVKWVHS</sequence>
<keyword evidence="1" id="KW-0472">Membrane</keyword>
<feature type="transmembrane region" description="Helical" evidence="1">
    <location>
        <begin position="6"/>
        <end position="28"/>
    </location>
</feature>
<proteinExistence type="predicted"/>
<accession>B1T9Q9</accession>
<evidence type="ECO:0000256" key="1">
    <source>
        <dbReference type="SAM" id="Phobius"/>
    </source>
</evidence>
<name>B1T9Q9_9BURK</name>
<protein>
    <submittedName>
        <fullName evidence="2">Uncharacterized protein</fullName>
    </submittedName>
</protein>
<gene>
    <name evidence="2" type="ORF">BamMEX5DRAFT_4525</name>
</gene>
<evidence type="ECO:0000313" key="3">
    <source>
        <dbReference type="Proteomes" id="UP000004814"/>
    </source>
</evidence>
<dbReference type="AlphaFoldDB" id="B1T9Q9"/>